<dbReference type="InterPro" id="IPR019885">
    <property type="entry name" value="Tscrpt_reg_HTH_AsnC-type_CS"/>
</dbReference>
<evidence type="ECO:0000313" key="8">
    <source>
        <dbReference type="EMBL" id="SDK61049.1"/>
    </source>
</evidence>
<dbReference type="GO" id="GO:0003677">
    <property type="term" value="F:DNA binding"/>
    <property type="evidence" value="ECO:0007669"/>
    <property type="project" value="UniProtKB-KW"/>
</dbReference>
<evidence type="ECO:0000256" key="1">
    <source>
        <dbReference type="ARBA" id="ARBA00023239"/>
    </source>
</evidence>
<keyword evidence="1" id="KW-0456">Lyase</keyword>
<evidence type="ECO:0000256" key="5">
    <source>
        <dbReference type="ARBA" id="ARBA00048470"/>
    </source>
</evidence>
<dbReference type="Gene3D" id="3.30.70.3460">
    <property type="match status" value="2"/>
</dbReference>
<dbReference type="AlphaFoldDB" id="A0A1G9DAZ2"/>
<dbReference type="Pfam" id="PF17805">
    <property type="entry name" value="AsnC_trans_reg2"/>
    <property type="match status" value="2"/>
</dbReference>
<proteinExistence type="inferred from homology"/>
<dbReference type="InterPro" id="IPR040523">
    <property type="entry name" value="AsnC_trans_reg2"/>
</dbReference>
<accession>A0A1G9DAZ2</accession>
<gene>
    <name evidence="8" type="ORF">SAMN05216257_103417</name>
</gene>
<dbReference type="InterPro" id="IPR036388">
    <property type="entry name" value="WH-like_DNA-bd_sf"/>
</dbReference>
<feature type="domain" description="Siroheme decarboxylase AsnC-like ligand binding" evidence="6">
    <location>
        <begin position="67"/>
        <end position="135"/>
    </location>
</feature>
<protein>
    <recommendedName>
        <fullName evidence="4">siroheme decarboxylase</fullName>
        <ecNumber evidence="4">4.1.1.111</ecNumber>
    </recommendedName>
</protein>
<sequence>MPERLDPTDIRLIDANQRGFPVCDRPFAEIGRALGLSEAEVLDRLARLAAEGRISRVGATVAPNTISASTLVAMRVPDGRIDGVAALVAGEPGVNHAYLREHDWNFWFVLTGPDSAYVESRLERLRRDTGLAALDLRLRRAFNVDLGFSLSKTNALPPAPRAPRRELLEPGDRPILQGLTEGLELCPDPWGALAARLGRARAEVMGRVRELGEAGIISRLGIIVRHRSLGWTANAMVVWDMTPEEIDSAGPALAATPGITLCYERRPAPGWPYRLYTMIHAKSRAEALATLERAAEAHGLASVRREVLFSVRCFKQSGALIDAAPHWRAGVAR</sequence>
<comment type="pathway">
    <text evidence="2">Porphyrin-containing compound metabolism.</text>
</comment>
<organism evidence="8 9">
    <name type="scientific">Meinhardsimonia xiamenensis</name>
    <dbReference type="NCBI Taxonomy" id="990712"/>
    <lineage>
        <taxon>Bacteria</taxon>
        <taxon>Pseudomonadati</taxon>
        <taxon>Pseudomonadota</taxon>
        <taxon>Alphaproteobacteria</taxon>
        <taxon>Rhodobacterales</taxon>
        <taxon>Paracoccaceae</taxon>
        <taxon>Meinhardsimonia</taxon>
    </lineage>
</organism>
<dbReference type="PANTHER" id="PTHR43413">
    <property type="entry name" value="TRANSCRIPTIONAL REGULATOR, ASNC FAMILY"/>
    <property type="match status" value="1"/>
</dbReference>
<evidence type="ECO:0000256" key="2">
    <source>
        <dbReference type="ARBA" id="ARBA00023444"/>
    </source>
</evidence>
<name>A0A1G9DAZ2_9RHOB</name>
<dbReference type="Proteomes" id="UP000199328">
    <property type="component" value="Unassembled WGS sequence"/>
</dbReference>
<dbReference type="OrthoDB" id="9806536at2"/>
<dbReference type="Gene3D" id="1.10.10.10">
    <property type="entry name" value="Winged helix-like DNA-binding domain superfamily/Winged helix DNA-binding domain"/>
    <property type="match status" value="1"/>
</dbReference>
<dbReference type="InterPro" id="IPR053953">
    <property type="entry name" value="NirdL-like_HTH"/>
</dbReference>
<dbReference type="STRING" id="990712.SAMN05216257_103417"/>
<dbReference type="GO" id="GO:0016829">
    <property type="term" value="F:lyase activity"/>
    <property type="evidence" value="ECO:0007669"/>
    <property type="project" value="UniProtKB-KW"/>
</dbReference>
<feature type="domain" description="Siroheme decarboxylase AsnC-like ligand binding" evidence="6">
    <location>
        <begin position="229"/>
        <end position="315"/>
    </location>
</feature>
<dbReference type="EMBL" id="FNFV01000003">
    <property type="protein sequence ID" value="SDK61049.1"/>
    <property type="molecule type" value="Genomic_DNA"/>
</dbReference>
<keyword evidence="9" id="KW-1185">Reference proteome</keyword>
<comment type="similarity">
    <text evidence="3">Belongs to the Ahb/Nir family.</text>
</comment>
<dbReference type="PANTHER" id="PTHR43413:SF1">
    <property type="entry name" value="SIROHEME DECARBOXYLASE NIRL SUBUNIT"/>
    <property type="match status" value="1"/>
</dbReference>
<dbReference type="Pfam" id="PF22451">
    <property type="entry name" value="NirdL-like_HTH"/>
    <property type="match status" value="1"/>
</dbReference>
<keyword evidence="8" id="KW-0238">DNA-binding</keyword>
<evidence type="ECO:0000259" key="6">
    <source>
        <dbReference type="Pfam" id="PF17805"/>
    </source>
</evidence>
<dbReference type="PROSITE" id="PS00519">
    <property type="entry name" value="HTH_ASNC_1"/>
    <property type="match status" value="1"/>
</dbReference>
<evidence type="ECO:0000259" key="7">
    <source>
        <dbReference type="Pfam" id="PF22451"/>
    </source>
</evidence>
<dbReference type="RefSeq" id="WP_092500168.1">
    <property type="nucleotide sequence ID" value="NZ_FNFV01000003.1"/>
</dbReference>
<feature type="domain" description="Siroheme decarboxylase NirL-like HTH" evidence="7">
    <location>
        <begin position="9"/>
        <end position="54"/>
    </location>
</feature>
<evidence type="ECO:0000313" key="9">
    <source>
        <dbReference type="Proteomes" id="UP000199328"/>
    </source>
</evidence>
<reference evidence="9" key="1">
    <citation type="submission" date="2016-10" db="EMBL/GenBank/DDBJ databases">
        <authorList>
            <person name="Varghese N."/>
            <person name="Submissions S."/>
        </authorList>
    </citation>
    <scope>NUCLEOTIDE SEQUENCE [LARGE SCALE GENOMIC DNA]</scope>
    <source>
        <strain evidence="9">CGMCC 1.10789</strain>
    </source>
</reference>
<comment type="catalytic activity">
    <reaction evidence="5">
        <text>siroheme + 2 H(+) = 12,18-didecarboxysiroheme + 2 CO2</text>
        <dbReference type="Rhea" id="RHEA:19093"/>
        <dbReference type="ChEBI" id="CHEBI:15378"/>
        <dbReference type="ChEBI" id="CHEBI:16526"/>
        <dbReference type="ChEBI" id="CHEBI:60052"/>
        <dbReference type="ChEBI" id="CHEBI:140497"/>
        <dbReference type="EC" id="4.1.1.111"/>
    </reaction>
</comment>
<evidence type="ECO:0000256" key="4">
    <source>
        <dbReference type="ARBA" id="ARBA00023471"/>
    </source>
</evidence>
<evidence type="ECO:0000256" key="3">
    <source>
        <dbReference type="ARBA" id="ARBA00023457"/>
    </source>
</evidence>
<dbReference type="InterPro" id="IPR050684">
    <property type="entry name" value="HTH-Siroheme_Decarb"/>
</dbReference>
<dbReference type="EC" id="4.1.1.111" evidence="4"/>